<gene>
    <name evidence="1" type="ORF">D3877_28555</name>
</gene>
<sequence length="288" mass="30969">MSASSVCPPETIPADVGHRLAAAGVEGTPERVRALSFGKTAVRLGGGAGFVKLACGPFAVELARREAAAYAAAPPRPPFTRPELLGFHDGGDWAALWLSSIDGTPESAWRALLPCRGPFDGAGATVQPLSVVLDVMVPGNDPSSSAASLRRLLIEREGDRAIACERAHGDFLYWNVLRRRGAPPTLIDFEHSLSIAPRGHDRLYWTAVPLLRRAAAMGGAEAAGRAMGLLLRLTAGPHLAATFLLHLRARLEREQAAACRPEDARAHETQWRARQLELIGHLLRETLR</sequence>
<dbReference type="RefSeq" id="WP_119834189.1">
    <property type="nucleotide sequence ID" value="NZ_QYUL01000006.1"/>
</dbReference>
<dbReference type="SUPFAM" id="SSF56112">
    <property type="entry name" value="Protein kinase-like (PK-like)"/>
    <property type="match status" value="1"/>
</dbReference>
<dbReference type="EMBL" id="QYUL01000006">
    <property type="protein sequence ID" value="RJF76837.1"/>
    <property type="molecule type" value="Genomic_DNA"/>
</dbReference>
<keyword evidence="2" id="KW-1185">Reference proteome</keyword>
<dbReference type="AlphaFoldDB" id="A0A418VL08"/>
<protein>
    <recommendedName>
        <fullName evidence="3">Aminoglycoside phosphotransferase domain-containing protein</fullName>
    </recommendedName>
</protein>
<proteinExistence type="predicted"/>
<dbReference type="Proteomes" id="UP000283458">
    <property type="component" value="Unassembled WGS sequence"/>
</dbReference>
<evidence type="ECO:0000313" key="2">
    <source>
        <dbReference type="Proteomes" id="UP000283458"/>
    </source>
</evidence>
<accession>A0A418VL08</accession>
<reference evidence="1 2" key="1">
    <citation type="submission" date="2018-09" db="EMBL/GenBank/DDBJ databases">
        <authorList>
            <person name="Zhu H."/>
        </authorList>
    </citation>
    <scope>NUCLEOTIDE SEQUENCE [LARGE SCALE GENOMIC DNA]</scope>
    <source>
        <strain evidence="1 2">K2W22B-5</strain>
    </source>
</reference>
<evidence type="ECO:0008006" key="3">
    <source>
        <dbReference type="Google" id="ProtNLM"/>
    </source>
</evidence>
<organism evidence="1 2">
    <name type="scientific">Azospirillum cavernae</name>
    <dbReference type="NCBI Taxonomy" id="2320860"/>
    <lineage>
        <taxon>Bacteria</taxon>
        <taxon>Pseudomonadati</taxon>
        <taxon>Pseudomonadota</taxon>
        <taxon>Alphaproteobacteria</taxon>
        <taxon>Rhodospirillales</taxon>
        <taxon>Azospirillaceae</taxon>
        <taxon>Azospirillum</taxon>
    </lineage>
</organism>
<evidence type="ECO:0000313" key="1">
    <source>
        <dbReference type="EMBL" id="RJF76837.1"/>
    </source>
</evidence>
<comment type="caution">
    <text evidence="1">The sequence shown here is derived from an EMBL/GenBank/DDBJ whole genome shotgun (WGS) entry which is preliminary data.</text>
</comment>
<dbReference type="InterPro" id="IPR011009">
    <property type="entry name" value="Kinase-like_dom_sf"/>
</dbReference>
<dbReference type="OrthoDB" id="9984157at2"/>
<name>A0A418VL08_9PROT</name>